<keyword evidence="3" id="KW-1185">Reference proteome</keyword>
<dbReference type="Proteomes" id="UP000315369">
    <property type="component" value="Unassembled WGS sequence"/>
</dbReference>
<proteinExistence type="predicted"/>
<name>A0A540WZF8_9BACT</name>
<evidence type="ECO:0000256" key="1">
    <source>
        <dbReference type="SAM" id="Phobius"/>
    </source>
</evidence>
<feature type="transmembrane region" description="Helical" evidence="1">
    <location>
        <begin position="36"/>
        <end position="60"/>
    </location>
</feature>
<evidence type="ECO:0000313" key="2">
    <source>
        <dbReference type="EMBL" id="TQF14408.1"/>
    </source>
</evidence>
<dbReference type="AlphaFoldDB" id="A0A540WZF8"/>
<gene>
    <name evidence="2" type="ORF">FJV41_18710</name>
</gene>
<sequence length="102" mass="10600">MTLLPILVLALGTFGFRIAGPLLSERLQLSARVQELMSMATIAMLAALVATATLVAQGGFVGWSRPAGVFVGALLAWRRLPFIAVVVAAAVTAAGLRLLGVR</sequence>
<comment type="caution">
    <text evidence="2">The sequence shown here is derived from an EMBL/GenBank/DDBJ whole genome shotgun (WGS) entry which is preliminary data.</text>
</comment>
<dbReference type="OrthoDB" id="4484240at2"/>
<keyword evidence="1" id="KW-0472">Membrane</keyword>
<evidence type="ECO:0000313" key="3">
    <source>
        <dbReference type="Proteomes" id="UP000315369"/>
    </source>
</evidence>
<reference evidence="2 3" key="1">
    <citation type="submission" date="2019-06" db="EMBL/GenBank/DDBJ databases">
        <authorList>
            <person name="Livingstone P."/>
            <person name="Whitworth D."/>
        </authorList>
    </citation>
    <scope>NUCLEOTIDE SEQUENCE [LARGE SCALE GENOMIC DNA]</scope>
    <source>
        <strain evidence="2 3">AM401</strain>
    </source>
</reference>
<accession>A0A540WZF8</accession>
<dbReference type="Pfam" id="PF05437">
    <property type="entry name" value="AzlD"/>
    <property type="match status" value="1"/>
</dbReference>
<keyword evidence="1" id="KW-1133">Transmembrane helix</keyword>
<dbReference type="EMBL" id="VIFM01000069">
    <property type="protein sequence ID" value="TQF14408.1"/>
    <property type="molecule type" value="Genomic_DNA"/>
</dbReference>
<feature type="transmembrane region" description="Helical" evidence="1">
    <location>
        <begin position="80"/>
        <end position="99"/>
    </location>
</feature>
<dbReference type="InterPro" id="IPR008407">
    <property type="entry name" value="Brnchd-chn_aa_trnsp_AzlD"/>
</dbReference>
<dbReference type="RefSeq" id="WP_141643874.1">
    <property type="nucleotide sequence ID" value="NZ_VIFM01000069.1"/>
</dbReference>
<protein>
    <submittedName>
        <fullName evidence="2">AzlD domain-containing protein</fullName>
    </submittedName>
</protein>
<keyword evidence="1" id="KW-0812">Transmembrane</keyword>
<feature type="transmembrane region" description="Helical" evidence="1">
    <location>
        <begin position="6"/>
        <end position="24"/>
    </location>
</feature>
<organism evidence="2 3">
    <name type="scientific">Myxococcus llanfairpwllgwyngyllgogerychwyrndrobwllllantysiliogogogochensis</name>
    <dbReference type="NCBI Taxonomy" id="2590453"/>
    <lineage>
        <taxon>Bacteria</taxon>
        <taxon>Pseudomonadati</taxon>
        <taxon>Myxococcota</taxon>
        <taxon>Myxococcia</taxon>
        <taxon>Myxococcales</taxon>
        <taxon>Cystobacterineae</taxon>
        <taxon>Myxococcaceae</taxon>
        <taxon>Myxococcus</taxon>
    </lineage>
</organism>